<dbReference type="SUPFAM" id="SSF49785">
    <property type="entry name" value="Galactose-binding domain-like"/>
    <property type="match status" value="1"/>
</dbReference>
<comment type="caution">
    <text evidence="3">The sequence shown here is derived from an EMBL/GenBank/DDBJ whole genome shotgun (WGS) entry which is preliminary data.</text>
</comment>
<dbReference type="Gene3D" id="1.25.10.10">
    <property type="entry name" value="Leucine-rich Repeat Variant"/>
    <property type="match status" value="1"/>
</dbReference>
<name>A0ABN8Q6R1_9CNID</name>
<proteinExistence type="predicted"/>
<dbReference type="EMBL" id="CALNXI010001129">
    <property type="protein sequence ID" value="CAH3156725.1"/>
    <property type="molecule type" value="Genomic_DNA"/>
</dbReference>
<dbReference type="Proteomes" id="UP001159427">
    <property type="component" value="Unassembled WGS sequence"/>
</dbReference>
<dbReference type="Pfam" id="PF21038">
    <property type="entry name" value="CEP104_N"/>
    <property type="match status" value="1"/>
</dbReference>
<feature type="region of interest" description="Disordered" evidence="1">
    <location>
        <begin position="653"/>
        <end position="675"/>
    </location>
</feature>
<dbReference type="InterPro" id="IPR008979">
    <property type="entry name" value="Galactose-bd-like_sf"/>
</dbReference>
<evidence type="ECO:0000313" key="4">
    <source>
        <dbReference type="Proteomes" id="UP001159427"/>
    </source>
</evidence>
<feature type="compositionally biased region" description="Polar residues" evidence="1">
    <location>
        <begin position="385"/>
        <end position="401"/>
    </location>
</feature>
<sequence>MPSKVPFQVVYCSSSDDNHREKELESHSPTTKGWQFCLYPQELILLMNEPTRIRKLQLLSHQFMISSKVEVLISQVPAGHAPSLLTSKFKRLGYVGLSDNESTGFKARELKSIHLDAEGHFMKLVLHKNHVNKYNIYNQVGLVAVNVIGDRLDDPLDPNPLKNVDSLVQGYMNPNSNQGPVWGRINKPDYISRLDDLSFDMYQDPETAALIRKLNDKKQEAVQQERYDYAKKLTAVISDLYKVGERLGRYEVEKKKAVEMENYDLAMEKKRQSDEFRLYVYKQLDIQELLELDGRLSHEHKPINITPPPLPPIVTDHSRQPPPPQHQEEDKRTPPPLAPIRERYSPQEETPPAISFRKEDLADDRPLPALNNKRPTEIEQEGESPTENVTNSGPTRPVSQKSRQRFGKLFCVCRVYIQDQSSNNFENDAMKLSVNEAKLTKNCATIQQSREMLSYVSRNFIRLNNIVASLLPFAALVSSNRRFLERGRLPRLIVKSEMSHVVEKVTPPLLTKSGEMAARSRDAATAMILDLAVHKDIKPLGVIPDIVTRPFKGKQQVTARMYKSRIEIIEKLVGVLELDSDKNGSLSTGKIMRVVLPALEHTSGDVRDPACRLILELYRKVKDKVRDYLPPDEPATRKNPLYRNLFDGFDKIDGKPTEAERRAQAKAATENSEKAKQAEIAALQAQLQALRDMAGV</sequence>
<organism evidence="3 4">
    <name type="scientific">Porites evermanni</name>
    <dbReference type="NCBI Taxonomy" id="104178"/>
    <lineage>
        <taxon>Eukaryota</taxon>
        <taxon>Metazoa</taxon>
        <taxon>Cnidaria</taxon>
        <taxon>Anthozoa</taxon>
        <taxon>Hexacorallia</taxon>
        <taxon>Scleractinia</taxon>
        <taxon>Fungiina</taxon>
        <taxon>Poritidae</taxon>
        <taxon>Porites</taxon>
    </lineage>
</organism>
<dbReference type="InterPro" id="IPR048739">
    <property type="entry name" value="CEP104_N"/>
</dbReference>
<feature type="domain" description="Centrosomal protein CEP104 N-terminal" evidence="2">
    <location>
        <begin position="35"/>
        <end position="149"/>
    </location>
</feature>
<dbReference type="PANTHER" id="PTHR13371">
    <property type="entry name" value="GLYCINE-, GLUTAMATE-, THIENYLCYCLOHEXYLPIPERIDINE-BINDING PROTEIN"/>
    <property type="match status" value="1"/>
</dbReference>
<feature type="compositionally biased region" description="Basic and acidic residues" evidence="1">
    <location>
        <begin position="653"/>
        <end position="663"/>
    </location>
</feature>
<dbReference type="InterPro" id="IPR011989">
    <property type="entry name" value="ARM-like"/>
</dbReference>
<keyword evidence="4" id="KW-1185">Reference proteome</keyword>
<evidence type="ECO:0000259" key="2">
    <source>
        <dbReference type="Pfam" id="PF21038"/>
    </source>
</evidence>
<dbReference type="PANTHER" id="PTHR13371:SF0">
    <property type="entry name" value="CENTROSOMAL PROTEIN OF 104 KDA"/>
    <property type="match status" value="1"/>
</dbReference>
<accession>A0ABN8Q6R1</accession>
<gene>
    <name evidence="3" type="ORF">PEVE_00002303</name>
</gene>
<dbReference type="Pfam" id="PF21040">
    <property type="entry name" value="CEP104-like_TOG"/>
    <property type="match status" value="1"/>
</dbReference>
<feature type="region of interest" description="Disordered" evidence="1">
    <location>
        <begin position="300"/>
        <end position="401"/>
    </location>
</feature>
<evidence type="ECO:0000256" key="1">
    <source>
        <dbReference type="SAM" id="MobiDB-lite"/>
    </source>
</evidence>
<dbReference type="InterPro" id="IPR052607">
    <property type="entry name" value="CEP104-like"/>
</dbReference>
<reference evidence="3 4" key="1">
    <citation type="submission" date="2022-05" db="EMBL/GenBank/DDBJ databases">
        <authorList>
            <consortium name="Genoscope - CEA"/>
            <person name="William W."/>
        </authorList>
    </citation>
    <scope>NUCLEOTIDE SEQUENCE [LARGE SCALE GENOMIC DNA]</scope>
</reference>
<feature type="compositionally biased region" description="Basic and acidic residues" evidence="1">
    <location>
        <begin position="356"/>
        <end position="366"/>
    </location>
</feature>
<protein>
    <recommendedName>
        <fullName evidence="2">Centrosomal protein CEP104 N-terminal domain-containing protein</fullName>
    </recommendedName>
</protein>
<evidence type="ECO:0000313" key="3">
    <source>
        <dbReference type="EMBL" id="CAH3156725.1"/>
    </source>
</evidence>